<reference evidence="2" key="1">
    <citation type="journal article" date="2021" name="Science">
        <title>Hunting the eagle killer: A cyanobacterial neurotoxin causes vacuolar myelinopathy.</title>
        <authorList>
            <person name="Breinlinger S."/>
            <person name="Phillips T.J."/>
            <person name="Haram B.N."/>
            <person name="Mares J."/>
            <person name="Martinez Yerena J.A."/>
            <person name="Hrouzek P."/>
            <person name="Sobotka R."/>
            <person name="Henderson W.M."/>
            <person name="Schmieder P."/>
            <person name="Williams S.M."/>
            <person name="Lauderdale J.D."/>
            <person name="Wilde H.D."/>
            <person name="Gerrin W."/>
            <person name="Kust A."/>
            <person name="Washington J.W."/>
            <person name="Wagner C."/>
            <person name="Geier B."/>
            <person name="Liebeke M."/>
            <person name="Enke H."/>
            <person name="Niedermeyer T.H.J."/>
            <person name="Wilde S.B."/>
        </authorList>
    </citation>
    <scope>NUCLEOTIDE SEQUENCE [LARGE SCALE GENOMIC DNA]</scope>
    <source>
        <strain evidence="2">Thurmond2011</strain>
    </source>
</reference>
<dbReference type="EMBL" id="JAALHA020000026">
    <property type="protein sequence ID" value="MDR9899693.1"/>
    <property type="molecule type" value="Genomic_DNA"/>
</dbReference>
<accession>A0AAP5IDM5</accession>
<comment type="caution">
    <text evidence="1">The sequence shown here is derived from an EMBL/GenBank/DDBJ whole genome shotgun (WGS) entry which is preliminary data.</text>
</comment>
<keyword evidence="2" id="KW-1185">Reference proteome</keyword>
<proteinExistence type="predicted"/>
<dbReference type="Proteomes" id="UP000667802">
    <property type="component" value="Unassembled WGS sequence"/>
</dbReference>
<gene>
    <name evidence="1" type="ORF">G7B40_034810</name>
</gene>
<sequence>MSFIMFLIGTHLIIPKVADVTVTFGSLTANVVSCAVHNCLSTSTNTSGSLKNLSFGDQANREFVPPNYSGPDSVHGSGTR</sequence>
<evidence type="ECO:0000313" key="1">
    <source>
        <dbReference type="EMBL" id="MDR9899693.1"/>
    </source>
</evidence>
<organism evidence="1 2">
    <name type="scientific">Aetokthonos hydrillicola Thurmond2011</name>
    <dbReference type="NCBI Taxonomy" id="2712845"/>
    <lineage>
        <taxon>Bacteria</taxon>
        <taxon>Bacillati</taxon>
        <taxon>Cyanobacteriota</taxon>
        <taxon>Cyanophyceae</taxon>
        <taxon>Nostocales</taxon>
        <taxon>Hapalosiphonaceae</taxon>
        <taxon>Aetokthonos</taxon>
    </lineage>
</organism>
<evidence type="ECO:0000313" key="2">
    <source>
        <dbReference type="Proteomes" id="UP000667802"/>
    </source>
</evidence>
<dbReference type="RefSeq" id="WP_310834332.1">
    <property type="nucleotide sequence ID" value="NZ_CAWQFN010000520.1"/>
</dbReference>
<protein>
    <submittedName>
        <fullName evidence="1">Uncharacterized protein</fullName>
    </submittedName>
</protein>
<name>A0AAP5IDM5_9CYAN</name>
<dbReference type="AlphaFoldDB" id="A0AAP5IDM5"/>